<organism evidence="1">
    <name type="scientific">Tanacetum cinerariifolium</name>
    <name type="common">Dalmatian daisy</name>
    <name type="synonym">Chrysanthemum cinerariifolium</name>
    <dbReference type="NCBI Taxonomy" id="118510"/>
    <lineage>
        <taxon>Eukaryota</taxon>
        <taxon>Viridiplantae</taxon>
        <taxon>Streptophyta</taxon>
        <taxon>Embryophyta</taxon>
        <taxon>Tracheophyta</taxon>
        <taxon>Spermatophyta</taxon>
        <taxon>Magnoliopsida</taxon>
        <taxon>eudicotyledons</taxon>
        <taxon>Gunneridae</taxon>
        <taxon>Pentapetalae</taxon>
        <taxon>asterids</taxon>
        <taxon>campanulids</taxon>
        <taxon>Asterales</taxon>
        <taxon>Asteraceae</taxon>
        <taxon>Asteroideae</taxon>
        <taxon>Anthemideae</taxon>
        <taxon>Anthemidinae</taxon>
        <taxon>Tanacetum</taxon>
    </lineage>
</organism>
<protein>
    <submittedName>
        <fullName evidence="1">Uncharacterized protein</fullName>
    </submittedName>
</protein>
<dbReference type="EMBL" id="BKCJ011316573">
    <property type="protein sequence ID" value="GFD19691.1"/>
    <property type="molecule type" value="Genomic_DNA"/>
</dbReference>
<dbReference type="AlphaFoldDB" id="A0A699UCZ3"/>
<accession>A0A699UCZ3</accession>
<sequence>PVKRDVLYDASPRYRSSRLGYSPNEARTV</sequence>
<name>A0A699UCZ3_TANCI</name>
<reference evidence="1" key="1">
    <citation type="journal article" date="2019" name="Sci. Rep.">
        <title>Draft genome of Tanacetum cinerariifolium, the natural source of mosquito coil.</title>
        <authorList>
            <person name="Yamashiro T."/>
            <person name="Shiraishi A."/>
            <person name="Satake H."/>
            <person name="Nakayama K."/>
        </authorList>
    </citation>
    <scope>NUCLEOTIDE SEQUENCE</scope>
</reference>
<proteinExistence type="predicted"/>
<feature type="non-terminal residue" evidence="1">
    <location>
        <position position="29"/>
    </location>
</feature>
<comment type="caution">
    <text evidence="1">The sequence shown here is derived from an EMBL/GenBank/DDBJ whole genome shotgun (WGS) entry which is preliminary data.</text>
</comment>
<gene>
    <name evidence="1" type="ORF">Tci_891660</name>
</gene>
<evidence type="ECO:0000313" key="1">
    <source>
        <dbReference type="EMBL" id="GFD19691.1"/>
    </source>
</evidence>
<feature type="non-terminal residue" evidence="1">
    <location>
        <position position="1"/>
    </location>
</feature>